<evidence type="ECO:0000256" key="4">
    <source>
        <dbReference type="ARBA" id="ARBA00022763"/>
    </source>
</evidence>
<evidence type="ECO:0000256" key="5">
    <source>
        <dbReference type="ARBA" id="ARBA00023204"/>
    </source>
</evidence>
<comment type="caution">
    <text evidence="8">The sequence shown here is derived from an EMBL/GenBank/DDBJ whole genome shotgun (WGS) entry which is preliminary data.</text>
</comment>
<evidence type="ECO:0000313" key="8">
    <source>
        <dbReference type="EMBL" id="PXX93834.1"/>
    </source>
</evidence>
<keyword evidence="5" id="KW-0234">DNA repair</keyword>
<sequence>MLLSLALVTAPCAYAEPPGLALAGVYEEGVDLEGYWVSEKLDGVRAYWDGERFWSRGGNEYPAPEWFTEGFPDMPMDGELWMGRGRFAELSGAVRRLQPVDTSWRQIRFMVFDLPGVGRPFSERIQAMESVLVPSPSPFLAMVAQEVATDHDQLMAALDEVIAGGGEGLMLRRGSSLHSAGRSGDLLKVKRYQDAEAVVVAHLPGSGKYRGMLGAIQVERDDGRRFRIGTGFSDDQRRNPPPVGASITYKHYGYTSTGLPRFASFMRVRNDEPAQP</sequence>
<dbReference type="Pfam" id="PF14743">
    <property type="entry name" value="DNA_ligase_OB_2"/>
    <property type="match status" value="1"/>
</dbReference>
<dbReference type="RefSeq" id="WP_114611758.1">
    <property type="nucleotide sequence ID" value="NZ_QFWX01000001.1"/>
</dbReference>
<dbReference type="GO" id="GO:0006260">
    <property type="term" value="P:DNA replication"/>
    <property type="evidence" value="ECO:0007669"/>
    <property type="project" value="UniProtKB-KW"/>
</dbReference>
<keyword evidence="9" id="KW-1185">Reference proteome</keyword>
<dbReference type="Proteomes" id="UP000253987">
    <property type="component" value="Unassembled WGS sequence"/>
</dbReference>
<reference evidence="9" key="1">
    <citation type="submission" date="2018-05" db="EMBL/GenBank/DDBJ databases">
        <authorList>
            <person name="Lu D."/>
        </authorList>
    </citation>
    <scope>NUCLEOTIDE SEQUENCE [LARGE SCALE GENOMIC DNA]</scope>
    <source>
        <strain evidence="9">F01</strain>
    </source>
</reference>
<comment type="catalytic activity">
    <reaction evidence="6">
        <text>ATP + (deoxyribonucleotide)n-3'-hydroxyl + 5'-phospho-(deoxyribonucleotide)m = (deoxyribonucleotide)n+m + AMP + diphosphate.</text>
        <dbReference type="EC" id="6.5.1.1"/>
    </reaction>
</comment>
<dbReference type="InterPro" id="IPR029319">
    <property type="entry name" value="DNA_ligase_OB"/>
</dbReference>
<dbReference type="EMBL" id="QFWX01000001">
    <property type="protein sequence ID" value="PXX93834.1"/>
    <property type="molecule type" value="Genomic_DNA"/>
</dbReference>
<dbReference type="AlphaFoldDB" id="A0A2V3ZQP7"/>
<dbReference type="GO" id="GO:0005524">
    <property type="term" value="F:ATP binding"/>
    <property type="evidence" value="ECO:0007669"/>
    <property type="project" value="InterPro"/>
</dbReference>
<dbReference type="SUPFAM" id="SSF50249">
    <property type="entry name" value="Nucleic acid-binding proteins"/>
    <property type="match status" value="1"/>
</dbReference>
<evidence type="ECO:0000256" key="3">
    <source>
        <dbReference type="ARBA" id="ARBA00022705"/>
    </source>
</evidence>
<keyword evidence="3" id="KW-0235">DNA replication</keyword>
<dbReference type="GO" id="GO:0006281">
    <property type="term" value="P:DNA repair"/>
    <property type="evidence" value="ECO:0007669"/>
    <property type="project" value="UniProtKB-KW"/>
</dbReference>
<feature type="domain" description="ATP-dependent DNA ligase family profile" evidence="7">
    <location>
        <begin position="117"/>
        <end position="225"/>
    </location>
</feature>
<dbReference type="CDD" id="cd07896">
    <property type="entry name" value="Adenylation_kDNA_ligase_like"/>
    <property type="match status" value="1"/>
</dbReference>
<dbReference type="Gene3D" id="3.30.1490.70">
    <property type="match status" value="1"/>
</dbReference>
<dbReference type="GO" id="GO:0003910">
    <property type="term" value="F:DNA ligase (ATP) activity"/>
    <property type="evidence" value="ECO:0007669"/>
    <property type="project" value="UniProtKB-EC"/>
</dbReference>
<dbReference type="PROSITE" id="PS50160">
    <property type="entry name" value="DNA_LIGASE_A3"/>
    <property type="match status" value="1"/>
</dbReference>
<dbReference type="Pfam" id="PF01068">
    <property type="entry name" value="DNA_ligase_A_M"/>
    <property type="match status" value="1"/>
</dbReference>
<dbReference type="InterPro" id="IPR012340">
    <property type="entry name" value="NA-bd_OB-fold"/>
</dbReference>
<keyword evidence="2 8" id="KW-0436">Ligase</keyword>
<evidence type="ECO:0000256" key="6">
    <source>
        <dbReference type="ARBA" id="ARBA00034003"/>
    </source>
</evidence>
<dbReference type="SUPFAM" id="SSF56091">
    <property type="entry name" value="DNA ligase/mRNA capping enzyme, catalytic domain"/>
    <property type="match status" value="1"/>
</dbReference>
<dbReference type="GO" id="GO:0006310">
    <property type="term" value="P:DNA recombination"/>
    <property type="evidence" value="ECO:0007669"/>
    <property type="project" value="InterPro"/>
</dbReference>
<name>A0A2V3ZQP7_9GAMM</name>
<dbReference type="PANTHER" id="PTHR47810">
    <property type="entry name" value="DNA LIGASE"/>
    <property type="match status" value="1"/>
</dbReference>
<proteinExistence type="predicted"/>
<dbReference type="Gene3D" id="2.40.50.140">
    <property type="entry name" value="Nucleic acid-binding proteins"/>
    <property type="match status" value="1"/>
</dbReference>
<evidence type="ECO:0000256" key="2">
    <source>
        <dbReference type="ARBA" id="ARBA00022598"/>
    </source>
</evidence>
<dbReference type="PANTHER" id="PTHR47810:SF1">
    <property type="entry name" value="DNA LIGASE B"/>
    <property type="match status" value="1"/>
</dbReference>
<dbReference type="InterPro" id="IPR012310">
    <property type="entry name" value="DNA_ligase_ATP-dep_cent"/>
</dbReference>
<keyword evidence="4" id="KW-0227">DNA damage</keyword>
<accession>A0A2V3ZQP7</accession>
<reference evidence="8 9" key="2">
    <citation type="submission" date="2018-06" db="EMBL/GenBank/DDBJ databases">
        <title>Marinobactersediminissp. nov, a moderately halophilic bacterium isolated from marine solar saltern.</title>
        <authorList>
            <person name="Zhang Y."/>
        </authorList>
    </citation>
    <scope>NUCLEOTIDE SEQUENCE [LARGE SCALE GENOMIC DNA]</scope>
    <source>
        <strain evidence="8 9">F01</strain>
    </source>
</reference>
<dbReference type="CDD" id="cd08041">
    <property type="entry name" value="OBF_kDNA_ligase_like"/>
    <property type="match status" value="1"/>
</dbReference>
<dbReference type="Gene3D" id="3.30.470.30">
    <property type="entry name" value="DNA ligase/mRNA capping enzyme"/>
    <property type="match status" value="1"/>
</dbReference>
<gene>
    <name evidence="8" type="ORF">DIT71_00295</name>
</gene>
<dbReference type="NCBIfam" id="NF006592">
    <property type="entry name" value="PRK09125.1"/>
    <property type="match status" value="1"/>
</dbReference>
<protein>
    <submittedName>
        <fullName evidence="8">DNA ligase</fullName>
    </submittedName>
</protein>
<evidence type="ECO:0000256" key="1">
    <source>
        <dbReference type="ARBA" id="ARBA00001968"/>
    </source>
</evidence>
<dbReference type="InterPro" id="IPR050326">
    <property type="entry name" value="NAD_dep_DNA_ligaseB"/>
</dbReference>
<evidence type="ECO:0000259" key="7">
    <source>
        <dbReference type="PROSITE" id="PS50160"/>
    </source>
</evidence>
<dbReference type="OrthoDB" id="9782700at2"/>
<comment type="cofactor">
    <cofactor evidence="1">
        <name>a divalent metal cation</name>
        <dbReference type="ChEBI" id="CHEBI:60240"/>
    </cofactor>
</comment>
<evidence type="ECO:0000313" key="9">
    <source>
        <dbReference type="Proteomes" id="UP000253987"/>
    </source>
</evidence>
<organism evidence="8 9">
    <name type="scientific">Marinobacter vulgaris</name>
    <dbReference type="NCBI Taxonomy" id="1928331"/>
    <lineage>
        <taxon>Bacteria</taxon>
        <taxon>Pseudomonadati</taxon>
        <taxon>Pseudomonadota</taxon>
        <taxon>Gammaproteobacteria</taxon>
        <taxon>Pseudomonadales</taxon>
        <taxon>Marinobacteraceae</taxon>
        <taxon>Marinobacter</taxon>
    </lineage>
</organism>